<dbReference type="PANTHER" id="PTHR33175:SF3">
    <property type="entry name" value="DNA-BINDING PROTEIN HU-BETA"/>
    <property type="match status" value="1"/>
</dbReference>
<accession>A0ABU5ND91</accession>
<dbReference type="Proteomes" id="UP001291687">
    <property type="component" value="Unassembled WGS sequence"/>
</dbReference>
<dbReference type="PANTHER" id="PTHR33175">
    <property type="entry name" value="DNA-BINDING PROTEIN HU"/>
    <property type="match status" value="1"/>
</dbReference>
<gene>
    <name evidence="5" type="ORF">Megvenef_01095</name>
</gene>
<name>A0ABU5ND91_9RICK</name>
<dbReference type="EMBL" id="JARJFB010000084">
    <property type="protein sequence ID" value="MEA0971122.1"/>
    <property type="molecule type" value="Genomic_DNA"/>
</dbReference>
<comment type="similarity">
    <text evidence="1 4">Belongs to the bacterial histone-like protein family.</text>
</comment>
<dbReference type="Gene3D" id="4.10.520.10">
    <property type="entry name" value="IHF-like DNA-binding proteins"/>
    <property type="match status" value="1"/>
</dbReference>
<dbReference type="SMART" id="SM00411">
    <property type="entry name" value="BHL"/>
    <property type="match status" value="1"/>
</dbReference>
<dbReference type="Pfam" id="PF00216">
    <property type="entry name" value="Bac_DNA_binding"/>
    <property type="match status" value="1"/>
</dbReference>
<dbReference type="InterPro" id="IPR000119">
    <property type="entry name" value="Hist_DNA-bd"/>
</dbReference>
<evidence type="ECO:0000313" key="6">
    <source>
        <dbReference type="Proteomes" id="UP001291687"/>
    </source>
</evidence>
<comment type="caution">
    <text evidence="5">The sequence shown here is derived from an EMBL/GenBank/DDBJ whole genome shotgun (WGS) entry which is preliminary data.</text>
</comment>
<proteinExistence type="inferred from homology"/>
<dbReference type="CDD" id="cd13831">
    <property type="entry name" value="HU"/>
    <property type="match status" value="1"/>
</dbReference>
<keyword evidence="3 5" id="KW-0238">DNA-binding</keyword>
<dbReference type="RefSeq" id="WP_322777023.1">
    <property type="nucleotide sequence ID" value="NZ_JARJFB010000084.1"/>
</dbReference>
<organism evidence="5 6">
    <name type="scientific">Candidatus Megaera venefica</name>
    <dbReference type="NCBI Taxonomy" id="2055910"/>
    <lineage>
        <taxon>Bacteria</taxon>
        <taxon>Pseudomonadati</taxon>
        <taxon>Pseudomonadota</taxon>
        <taxon>Alphaproteobacteria</taxon>
        <taxon>Rickettsiales</taxon>
        <taxon>Rickettsiaceae</taxon>
        <taxon>Candidatus Megaera</taxon>
    </lineage>
</organism>
<protein>
    <submittedName>
        <fullName evidence="5">HU family DNA-binding protein</fullName>
    </submittedName>
</protein>
<keyword evidence="2" id="KW-0226">DNA condensation</keyword>
<reference evidence="5 6" key="1">
    <citation type="submission" date="2023-03" db="EMBL/GenBank/DDBJ databases">
        <title>Host association and intracellularity evolved multiple times independently in the Rickettsiales.</title>
        <authorList>
            <person name="Castelli M."/>
            <person name="Nardi T."/>
            <person name="Gammuto L."/>
            <person name="Bellinzona G."/>
            <person name="Sabaneyeva E."/>
            <person name="Potekhin A."/>
            <person name="Serra V."/>
            <person name="Petroni G."/>
            <person name="Sassera D."/>
        </authorList>
    </citation>
    <scope>NUCLEOTIDE SEQUENCE [LARGE SCALE GENOMIC DNA]</scope>
    <source>
        <strain evidence="5 6">Sr 2-6</strain>
    </source>
</reference>
<sequence>MNKADFVKHVAQQHQCTQIEAEKTIDMFTSSVIDAMGKGNEISLVGFGNFSVSKVAARAGRNPRTGEALEIAAYNQPKFKVGQKLKDAVNPKL</sequence>
<dbReference type="SUPFAM" id="SSF47729">
    <property type="entry name" value="IHF-like DNA-binding proteins"/>
    <property type="match status" value="1"/>
</dbReference>
<keyword evidence="6" id="KW-1185">Reference proteome</keyword>
<evidence type="ECO:0000256" key="1">
    <source>
        <dbReference type="ARBA" id="ARBA00010529"/>
    </source>
</evidence>
<dbReference type="PRINTS" id="PR01727">
    <property type="entry name" value="DNABINDINGHU"/>
</dbReference>
<evidence type="ECO:0000313" key="5">
    <source>
        <dbReference type="EMBL" id="MEA0971122.1"/>
    </source>
</evidence>
<dbReference type="GO" id="GO:0003677">
    <property type="term" value="F:DNA binding"/>
    <property type="evidence" value="ECO:0007669"/>
    <property type="project" value="UniProtKB-KW"/>
</dbReference>
<dbReference type="InterPro" id="IPR010992">
    <property type="entry name" value="IHF-like_DNA-bd_dom_sf"/>
</dbReference>
<evidence type="ECO:0000256" key="2">
    <source>
        <dbReference type="ARBA" id="ARBA00023067"/>
    </source>
</evidence>
<evidence type="ECO:0000256" key="3">
    <source>
        <dbReference type="ARBA" id="ARBA00023125"/>
    </source>
</evidence>
<evidence type="ECO:0000256" key="4">
    <source>
        <dbReference type="RuleBase" id="RU003939"/>
    </source>
</evidence>